<evidence type="ECO:0000256" key="2">
    <source>
        <dbReference type="SAM" id="MobiDB-lite"/>
    </source>
</evidence>
<dbReference type="EMBL" id="JAUMIS010000002">
    <property type="protein sequence ID" value="MDO3722119.1"/>
    <property type="molecule type" value="Genomic_DNA"/>
</dbReference>
<dbReference type="InterPro" id="IPR029045">
    <property type="entry name" value="ClpP/crotonase-like_dom_sf"/>
</dbReference>
<sequence length="286" mass="31396">MNYSNILYEVHGPVRVITFNRPEVRNCIDIETAEELCHAFDQFRVDDEARVAVLTGAGESAFCAGGDLKAAFAGRPPIPVMPEDIARHNRGEAPGCIGPTRWTDIYKPVIAAVNGVAYAGGLEWACFADMRIAEEHASFGVTCRRWNIGLADGGTQRLPRIVGMGRAMELILTGKVIDADEAYRIGLVNEVVGKGQSLQRALELAEFMSTLPQDAMRNDKEAAVRGFGQPLSEGLRIEAECFNRVTVSAEARARMFEGLRKFNERDHPDRVPGQGLTPGIIRDDDH</sequence>
<keyword evidence="4" id="KW-1185">Reference proteome</keyword>
<organism evidence="3 4">
    <name type="scientific">Marinobacter suaedae</name>
    <dbReference type="NCBI Taxonomy" id="3057675"/>
    <lineage>
        <taxon>Bacteria</taxon>
        <taxon>Pseudomonadati</taxon>
        <taxon>Pseudomonadota</taxon>
        <taxon>Gammaproteobacteria</taxon>
        <taxon>Pseudomonadales</taxon>
        <taxon>Marinobacteraceae</taxon>
        <taxon>Marinobacter</taxon>
    </lineage>
</organism>
<comment type="similarity">
    <text evidence="1">Belongs to the enoyl-CoA hydratase/isomerase family.</text>
</comment>
<dbReference type="PANTHER" id="PTHR43802">
    <property type="entry name" value="ENOYL-COA HYDRATASE"/>
    <property type="match status" value="1"/>
</dbReference>
<evidence type="ECO:0000313" key="4">
    <source>
        <dbReference type="Proteomes" id="UP001168640"/>
    </source>
</evidence>
<dbReference type="RefSeq" id="WP_302909871.1">
    <property type="nucleotide sequence ID" value="NZ_JAUMIS010000002.1"/>
</dbReference>
<dbReference type="SUPFAM" id="SSF52096">
    <property type="entry name" value="ClpP/crotonase"/>
    <property type="match status" value="1"/>
</dbReference>
<name>A0ABT8W1J2_9GAMM</name>
<accession>A0ABT8W1J2</accession>
<gene>
    <name evidence="3" type="ORF">QVZ43_10335</name>
</gene>
<proteinExistence type="inferred from homology"/>
<dbReference type="CDD" id="cd06558">
    <property type="entry name" value="crotonase-like"/>
    <property type="match status" value="1"/>
</dbReference>
<reference evidence="3" key="1">
    <citation type="submission" date="2023-07" db="EMBL/GenBank/DDBJ databases">
        <title>Marinobacter sp. chi1 genome sequencing and assembly.</title>
        <authorList>
            <person name="Park S."/>
        </authorList>
    </citation>
    <scope>NUCLEOTIDE SEQUENCE</scope>
    <source>
        <strain evidence="3">Chi1</strain>
    </source>
</reference>
<dbReference type="PANTHER" id="PTHR43802:SF1">
    <property type="entry name" value="IP11341P-RELATED"/>
    <property type="match status" value="1"/>
</dbReference>
<dbReference type="InterPro" id="IPR001753">
    <property type="entry name" value="Enoyl-CoA_hydra/iso"/>
</dbReference>
<dbReference type="Gene3D" id="3.90.226.10">
    <property type="entry name" value="2-enoyl-CoA Hydratase, Chain A, domain 1"/>
    <property type="match status" value="1"/>
</dbReference>
<comment type="caution">
    <text evidence="3">The sequence shown here is derived from an EMBL/GenBank/DDBJ whole genome shotgun (WGS) entry which is preliminary data.</text>
</comment>
<evidence type="ECO:0000313" key="3">
    <source>
        <dbReference type="EMBL" id="MDO3722119.1"/>
    </source>
</evidence>
<dbReference type="Pfam" id="PF00378">
    <property type="entry name" value="ECH_1"/>
    <property type="match status" value="1"/>
</dbReference>
<protein>
    <submittedName>
        <fullName evidence="3">Enoyl-CoA hydratase-related protein</fullName>
    </submittedName>
</protein>
<evidence type="ECO:0000256" key="1">
    <source>
        <dbReference type="ARBA" id="ARBA00005254"/>
    </source>
</evidence>
<feature type="region of interest" description="Disordered" evidence="2">
    <location>
        <begin position="264"/>
        <end position="286"/>
    </location>
</feature>
<dbReference type="Proteomes" id="UP001168640">
    <property type="component" value="Unassembled WGS sequence"/>
</dbReference>